<dbReference type="InterPro" id="IPR010662">
    <property type="entry name" value="RBBP9/YdeN"/>
</dbReference>
<dbReference type="Pfam" id="PF06821">
    <property type="entry name" value="Ser_hydrolase"/>
    <property type="match status" value="1"/>
</dbReference>
<keyword evidence="2" id="KW-1185">Reference proteome</keyword>
<dbReference type="EMBL" id="QPJU01000010">
    <property type="protein sequence ID" value="RCX08116.1"/>
    <property type="molecule type" value="Genomic_DNA"/>
</dbReference>
<proteinExistence type="predicted"/>
<gene>
    <name evidence="1" type="ORF">DFR45_11026</name>
</gene>
<evidence type="ECO:0008006" key="3">
    <source>
        <dbReference type="Google" id="ProtNLM"/>
    </source>
</evidence>
<protein>
    <recommendedName>
        <fullName evidence="3">Alpha/beta hydrolase</fullName>
    </recommendedName>
</protein>
<dbReference type="GO" id="GO:0016787">
    <property type="term" value="F:hydrolase activity"/>
    <property type="evidence" value="ECO:0007669"/>
    <property type="project" value="InterPro"/>
</dbReference>
<organism evidence="1 2">
    <name type="scientific">Extensimonas vulgaris</name>
    <dbReference type="NCBI Taxonomy" id="1031594"/>
    <lineage>
        <taxon>Bacteria</taxon>
        <taxon>Pseudomonadati</taxon>
        <taxon>Pseudomonadota</taxon>
        <taxon>Betaproteobacteria</taxon>
        <taxon>Burkholderiales</taxon>
        <taxon>Comamonadaceae</taxon>
        <taxon>Extensimonas</taxon>
    </lineage>
</organism>
<sequence>MTLRAYQNKNEIGLQPLSIKRKQLLKMKQSPHVLLLPGWQGSGADHWQSHWERRYGFVRVQQHDWQRPLRGDWTARLEECVLDASAPVVLVAHSLGCILTTWWAAHSRHTARVQAALLVAPPDMEQPELAAQLPGWVPMARNPLPFTTWLVASRDDPYCSFARAQALAADWGARLIDHGACGHINAESGLGAWPAGKALLDSLLAV</sequence>
<reference evidence="1 2" key="1">
    <citation type="submission" date="2018-07" db="EMBL/GenBank/DDBJ databases">
        <title>Genomic Encyclopedia of Type Strains, Phase IV (KMG-IV): sequencing the most valuable type-strain genomes for metagenomic binning, comparative biology and taxonomic classification.</title>
        <authorList>
            <person name="Goeker M."/>
        </authorList>
    </citation>
    <scope>NUCLEOTIDE SEQUENCE [LARGE SCALE GENOMIC DNA]</scope>
    <source>
        <strain evidence="1 2">DSM 100911</strain>
    </source>
</reference>
<name>A0A369AIJ5_9BURK</name>
<evidence type="ECO:0000313" key="2">
    <source>
        <dbReference type="Proteomes" id="UP000252174"/>
    </source>
</evidence>
<dbReference type="InterPro" id="IPR029058">
    <property type="entry name" value="AB_hydrolase_fold"/>
</dbReference>
<dbReference type="SUPFAM" id="SSF53474">
    <property type="entry name" value="alpha/beta-Hydrolases"/>
    <property type="match status" value="1"/>
</dbReference>
<comment type="caution">
    <text evidence="1">The sequence shown here is derived from an EMBL/GenBank/DDBJ whole genome shotgun (WGS) entry which is preliminary data.</text>
</comment>
<evidence type="ECO:0000313" key="1">
    <source>
        <dbReference type="EMBL" id="RCX08116.1"/>
    </source>
</evidence>
<dbReference type="Gene3D" id="3.40.50.1820">
    <property type="entry name" value="alpha/beta hydrolase"/>
    <property type="match status" value="1"/>
</dbReference>
<dbReference type="AlphaFoldDB" id="A0A369AIJ5"/>
<dbReference type="Proteomes" id="UP000252174">
    <property type="component" value="Unassembled WGS sequence"/>
</dbReference>
<accession>A0A369AIJ5</accession>